<feature type="non-terminal residue" evidence="1">
    <location>
        <position position="40"/>
    </location>
</feature>
<sequence>KSSSLLSSRSCSVSVAAKTRVQQYTHWDILLKSLPWFLNK</sequence>
<dbReference type="Proteomes" id="UP001295794">
    <property type="component" value="Unassembled WGS sequence"/>
</dbReference>
<name>A0AAD2H4P6_9AGAR</name>
<evidence type="ECO:0000313" key="2">
    <source>
        <dbReference type="Proteomes" id="UP001295794"/>
    </source>
</evidence>
<proteinExistence type="predicted"/>
<dbReference type="EMBL" id="CAVNYO010000158">
    <property type="protein sequence ID" value="CAK5269969.1"/>
    <property type="molecule type" value="Genomic_DNA"/>
</dbReference>
<evidence type="ECO:0000313" key="1">
    <source>
        <dbReference type="EMBL" id="CAK5269969.1"/>
    </source>
</evidence>
<organism evidence="1 2">
    <name type="scientific">Mycena citricolor</name>
    <dbReference type="NCBI Taxonomy" id="2018698"/>
    <lineage>
        <taxon>Eukaryota</taxon>
        <taxon>Fungi</taxon>
        <taxon>Dikarya</taxon>
        <taxon>Basidiomycota</taxon>
        <taxon>Agaricomycotina</taxon>
        <taxon>Agaricomycetes</taxon>
        <taxon>Agaricomycetidae</taxon>
        <taxon>Agaricales</taxon>
        <taxon>Marasmiineae</taxon>
        <taxon>Mycenaceae</taxon>
        <taxon>Mycena</taxon>
    </lineage>
</organism>
<gene>
    <name evidence="1" type="ORF">MYCIT1_LOCUS14094</name>
</gene>
<accession>A0AAD2H4P6</accession>
<comment type="caution">
    <text evidence="1">The sequence shown here is derived from an EMBL/GenBank/DDBJ whole genome shotgun (WGS) entry which is preliminary data.</text>
</comment>
<keyword evidence="2" id="KW-1185">Reference proteome</keyword>
<protein>
    <submittedName>
        <fullName evidence="1">Uncharacterized protein</fullName>
    </submittedName>
</protein>
<reference evidence="1" key="1">
    <citation type="submission" date="2023-11" db="EMBL/GenBank/DDBJ databases">
        <authorList>
            <person name="De Vega J J."/>
            <person name="De Vega J J."/>
        </authorList>
    </citation>
    <scope>NUCLEOTIDE SEQUENCE</scope>
</reference>
<dbReference type="AlphaFoldDB" id="A0AAD2H4P6"/>